<dbReference type="AlphaFoldDB" id="A0A2S2NK18"/>
<protein>
    <recommendedName>
        <fullName evidence="2">Phospholipase A2-like domain-containing protein</fullName>
    </recommendedName>
</protein>
<proteinExistence type="predicted"/>
<evidence type="ECO:0000259" key="2">
    <source>
        <dbReference type="Pfam" id="PF08398"/>
    </source>
</evidence>
<sequence length="157" mass="18505">MVLKFIPVIFLIWFTFNCHGQTESRETHFPGYHFCGPGTDFLERIARGQLGINKLDEACRLHDSVYTSSTDFKLRMEADMKLETQAWERVIAKDSSYKEKIAAWMVTNVMKVKRKWNTRRLQREFGKKPSELLTPTPKKPRRSIGETPKNWFMLRFG</sequence>
<dbReference type="GO" id="GO:0004623">
    <property type="term" value="F:phospholipase A2 activity"/>
    <property type="evidence" value="ECO:0007669"/>
    <property type="project" value="InterPro"/>
</dbReference>
<feature type="domain" description="Phospholipase A2-like" evidence="2">
    <location>
        <begin position="26"/>
        <end position="103"/>
    </location>
</feature>
<dbReference type="Pfam" id="PF08398">
    <property type="entry name" value="Phospholip_A2_4"/>
    <property type="match status" value="1"/>
</dbReference>
<dbReference type="InterPro" id="IPR013607">
    <property type="entry name" value="Phospholipase_A2-like"/>
</dbReference>
<gene>
    <name evidence="3" type="ORF">g.13433</name>
</gene>
<evidence type="ECO:0000256" key="1">
    <source>
        <dbReference type="SAM" id="SignalP"/>
    </source>
</evidence>
<dbReference type="Gene3D" id="1.20.90.10">
    <property type="entry name" value="Phospholipase A2 domain"/>
    <property type="match status" value="1"/>
</dbReference>
<feature type="signal peptide" evidence="1">
    <location>
        <begin position="1"/>
        <end position="20"/>
    </location>
</feature>
<evidence type="ECO:0000313" key="3">
    <source>
        <dbReference type="EMBL" id="MBY17507.1"/>
    </source>
</evidence>
<feature type="chain" id="PRO_5015671255" description="Phospholipase A2-like domain-containing protein" evidence="1">
    <location>
        <begin position="21"/>
        <end position="157"/>
    </location>
</feature>
<accession>A0A2S2NK18</accession>
<dbReference type="GO" id="GO:0005198">
    <property type="term" value="F:structural molecule activity"/>
    <property type="evidence" value="ECO:0007669"/>
    <property type="project" value="InterPro"/>
</dbReference>
<dbReference type="GO" id="GO:0006644">
    <property type="term" value="P:phospholipid metabolic process"/>
    <property type="evidence" value="ECO:0007669"/>
    <property type="project" value="InterPro"/>
</dbReference>
<dbReference type="InterPro" id="IPR036444">
    <property type="entry name" value="PLipase_A2_dom_sf"/>
</dbReference>
<dbReference type="EMBL" id="GGMR01004888">
    <property type="protein sequence ID" value="MBY17507.1"/>
    <property type="molecule type" value="Transcribed_RNA"/>
</dbReference>
<reference evidence="3" key="1">
    <citation type="submission" date="2018-04" db="EMBL/GenBank/DDBJ databases">
        <title>Transcriptome of Schizaphis graminum biotype I.</title>
        <authorList>
            <person name="Scully E.D."/>
            <person name="Geib S.M."/>
            <person name="Palmer N.A."/>
            <person name="Koch K."/>
            <person name="Bradshaw J."/>
            <person name="Heng-Moss T."/>
            <person name="Sarath G."/>
        </authorList>
    </citation>
    <scope>NUCLEOTIDE SEQUENCE</scope>
</reference>
<name>A0A2S2NK18_SCHGA</name>
<dbReference type="GO" id="GO:0050482">
    <property type="term" value="P:arachidonate secretion"/>
    <property type="evidence" value="ECO:0007669"/>
    <property type="project" value="InterPro"/>
</dbReference>
<keyword evidence="1" id="KW-0732">Signal</keyword>
<organism evidence="3">
    <name type="scientific">Schizaphis graminum</name>
    <name type="common">Green bug aphid</name>
    <dbReference type="NCBI Taxonomy" id="13262"/>
    <lineage>
        <taxon>Eukaryota</taxon>
        <taxon>Metazoa</taxon>
        <taxon>Ecdysozoa</taxon>
        <taxon>Arthropoda</taxon>
        <taxon>Hexapoda</taxon>
        <taxon>Insecta</taxon>
        <taxon>Pterygota</taxon>
        <taxon>Neoptera</taxon>
        <taxon>Paraneoptera</taxon>
        <taxon>Hemiptera</taxon>
        <taxon>Sternorrhyncha</taxon>
        <taxon>Aphidomorpha</taxon>
        <taxon>Aphidoidea</taxon>
        <taxon>Aphididae</taxon>
        <taxon>Aphidini</taxon>
        <taxon>Schizaphis</taxon>
    </lineage>
</organism>